<feature type="domain" description="Metallo-beta-lactamase" evidence="1">
    <location>
        <begin position="7"/>
        <end position="196"/>
    </location>
</feature>
<dbReference type="EMBL" id="QGQD01000107">
    <property type="protein sequence ID" value="TLC98000.1"/>
    <property type="molecule type" value="Genomic_DNA"/>
</dbReference>
<dbReference type="PANTHER" id="PTHR43546">
    <property type="entry name" value="UPF0173 METAL-DEPENDENT HYDROLASE MJ1163-RELATED"/>
    <property type="match status" value="1"/>
</dbReference>
<dbReference type="GO" id="GO:0016787">
    <property type="term" value="F:hydrolase activity"/>
    <property type="evidence" value="ECO:0007669"/>
    <property type="project" value="UniProtKB-KW"/>
</dbReference>
<dbReference type="STRING" id="180332.GCA_000797495_01709"/>
<dbReference type="Proteomes" id="UP000306509">
    <property type="component" value="Unassembled WGS sequence"/>
</dbReference>
<dbReference type="InterPro" id="IPR001279">
    <property type="entry name" value="Metallo-B-lactamas"/>
</dbReference>
<accession>A0A4U8Q063</accession>
<sequence length="235" mass="26275">MQIKWLGQAGYELKEGRYTILIDPYFSDLVEQEEGLKRLVPAPAACKDVKADVILYTHDHIDHLDSDMVKGMEKGSAIFAGPQSGYKILKACGVPEDNIRCINRGEHFQYGGCDLEAVFAEHTQDSQGYVLHYHGRDYYFTGDSLLTPEVGYYENKELIKADVIFVCINGKLGNMSVGEAITLTKRVQAETGIPNHYGMFAENTEDPMKYVNGLKGSGCRTVVMEKGRAYDLEKL</sequence>
<dbReference type="InterPro" id="IPR036866">
    <property type="entry name" value="RibonucZ/Hydroxyglut_hydro"/>
</dbReference>
<keyword evidence="3" id="KW-1185">Reference proteome</keyword>
<dbReference type="RefSeq" id="WP_161597465.1">
    <property type="nucleotide sequence ID" value="NZ_QGQD01000107.1"/>
</dbReference>
<dbReference type="PANTHER" id="PTHR43546:SF8">
    <property type="entry name" value="METALLO-BETA-LACTAMASE DOMAIN-CONTAINING PROTEIN"/>
    <property type="match status" value="1"/>
</dbReference>
<evidence type="ECO:0000313" key="3">
    <source>
        <dbReference type="Proteomes" id="UP000306509"/>
    </source>
</evidence>
<gene>
    <name evidence="2" type="ORF">DSM106044_05368</name>
</gene>
<proteinExistence type="predicted"/>
<evidence type="ECO:0000259" key="1">
    <source>
        <dbReference type="SMART" id="SM00849"/>
    </source>
</evidence>
<dbReference type="SMART" id="SM00849">
    <property type="entry name" value="Lactamase_B"/>
    <property type="match status" value="1"/>
</dbReference>
<evidence type="ECO:0000313" key="2">
    <source>
        <dbReference type="EMBL" id="TLC98000.1"/>
    </source>
</evidence>
<protein>
    <submittedName>
        <fullName evidence="2">Metal-dependent hydrolase</fullName>
    </submittedName>
</protein>
<name>A0A4U8Q063_9FIRM</name>
<dbReference type="Pfam" id="PF12706">
    <property type="entry name" value="Lactamase_B_2"/>
    <property type="match status" value="1"/>
</dbReference>
<keyword evidence="2" id="KW-0378">Hydrolase</keyword>
<dbReference type="AlphaFoldDB" id="A0A4U8Q063"/>
<organism evidence="2 3">
    <name type="scientific">Robinsoniella peoriensis</name>
    <dbReference type="NCBI Taxonomy" id="180332"/>
    <lineage>
        <taxon>Bacteria</taxon>
        <taxon>Bacillati</taxon>
        <taxon>Bacillota</taxon>
        <taxon>Clostridia</taxon>
        <taxon>Lachnospirales</taxon>
        <taxon>Lachnospiraceae</taxon>
        <taxon>Robinsoniella</taxon>
    </lineage>
</organism>
<comment type="caution">
    <text evidence="2">The sequence shown here is derived from an EMBL/GenBank/DDBJ whole genome shotgun (WGS) entry which is preliminary data.</text>
</comment>
<dbReference type="InterPro" id="IPR050114">
    <property type="entry name" value="UPF0173_UPF0282_UlaG_hydrolase"/>
</dbReference>
<reference evidence="2 3" key="1">
    <citation type="journal article" date="2019" name="Anaerobe">
        <title>Detection of Robinsoniella peoriensis in multiple bone samples of a trauma patient.</title>
        <authorList>
            <person name="Schrottner P."/>
            <person name="Hartwich K."/>
            <person name="Bunk B."/>
            <person name="Schober I."/>
            <person name="Helbig S."/>
            <person name="Rudolph W.W."/>
            <person name="Gunzer F."/>
        </authorList>
    </citation>
    <scope>NUCLEOTIDE SEQUENCE [LARGE SCALE GENOMIC DNA]</scope>
    <source>
        <strain evidence="2 3">DSM 106044</strain>
    </source>
</reference>
<dbReference type="Gene3D" id="3.60.15.10">
    <property type="entry name" value="Ribonuclease Z/Hydroxyacylglutathione hydrolase-like"/>
    <property type="match status" value="1"/>
</dbReference>
<dbReference type="SUPFAM" id="SSF56281">
    <property type="entry name" value="Metallo-hydrolase/oxidoreductase"/>
    <property type="match status" value="1"/>
</dbReference>